<reference evidence="1 2" key="1">
    <citation type="submission" date="2017-12" db="EMBL/GenBank/DDBJ databases">
        <title>Hemimetabolous genomes reveal molecular basis of termite eusociality.</title>
        <authorList>
            <person name="Harrison M.C."/>
            <person name="Jongepier E."/>
            <person name="Robertson H.M."/>
            <person name="Arning N."/>
            <person name="Bitard-Feildel T."/>
            <person name="Chao H."/>
            <person name="Childers C.P."/>
            <person name="Dinh H."/>
            <person name="Doddapaneni H."/>
            <person name="Dugan S."/>
            <person name="Gowin J."/>
            <person name="Greiner C."/>
            <person name="Han Y."/>
            <person name="Hu H."/>
            <person name="Hughes D.S.T."/>
            <person name="Huylmans A.-K."/>
            <person name="Kemena C."/>
            <person name="Kremer L.P.M."/>
            <person name="Lee S.L."/>
            <person name="Lopez-Ezquerra A."/>
            <person name="Mallet L."/>
            <person name="Monroy-Kuhn J.M."/>
            <person name="Moser A."/>
            <person name="Murali S.C."/>
            <person name="Muzny D.M."/>
            <person name="Otani S."/>
            <person name="Piulachs M.-D."/>
            <person name="Poelchau M."/>
            <person name="Qu J."/>
            <person name="Schaub F."/>
            <person name="Wada-Katsumata A."/>
            <person name="Worley K.C."/>
            <person name="Xie Q."/>
            <person name="Ylla G."/>
            <person name="Poulsen M."/>
            <person name="Gibbs R.A."/>
            <person name="Schal C."/>
            <person name="Richards S."/>
            <person name="Belles X."/>
            <person name="Korb J."/>
            <person name="Bornberg-Bauer E."/>
        </authorList>
    </citation>
    <scope>NUCLEOTIDE SEQUENCE [LARGE SCALE GENOMIC DNA]</scope>
    <source>
        <tissue evidence="1">Whole body</tissue>
    </source>
</reference>
<dbReference type="OrthoDB" id="6594036at2759"/>
<evidence type="ECO:0000313" key="1">
    <source>
        <dbReference type="EMBL" id="PNF24558.1"/>
    </source>
</evidence>
<dbReference type="PANTHER" id="PTHR46060">
    <property type="entry name" value="MARINER MOS1 TRANSPOSASE-LIKE PROTEIN"/>
    <property type="match status" value="1"/>
</dbReference>
<proteinExistence type="predicted"/>
<protein>
    <recommendedName>
        <fullName evidence="3">Tc1-like transposase DDE domain-containing protein</fullName>
    </recommendedName>
</protein>
<dbReference type="InterPro" id="IPR052709">
    <property type="entry name" value="Transposase-MT_Hybrid"/>
</dbReference>
<dbReference type="Proteomes" id="UP000235965">
    <property type="component" value="Unassembled WGS sequence"/>
</dbReference>
<organism evidence="1 2">
    <name type="scientific">Cryptotermes secundus</name>
    <dbReference type="NCBI Taxonomy" id="105785"/>
    <lineage>
        <taxon>Eukaryota</taxon>
        <taxon>Metazoa</taxon>
        <taxon>Ecdysozoa</taxon>
        <taxon>Arthropoda</taxon>
        <taxon>Hexapoda</taxon>
        <taxon>Insecta</taxon>
        <taxon>Pterygota</taxon>
        <taxon>Neoptera</taxon>
        <taxon>Polyneoptera</taxon>
        <taxon>Dictyoptera</taxon>
        <taxon>Blattodea</taxon>
        <taxon>Blattoidea</taxon>
        <taxon>Termitoidae</taxon>
        <taxon>Kalotermitidae</taxon>
        <taxon>Cryptotermitinae</taxon>
        <taxon>Cryptotermes</taxon>
    </lineage>
</organism>
<evidence type="ECO:0000313" key="2">
    <source>
        <dbReference type="Proteomes" id="UP000235965"/>
    </source>
</evidence>
<sequence>MQVLQRLHDAVRRKRCVKWQGQWFLHHDNAPSHTSRVVQQFVTKKNIPVITQPPYSLDLAPSDFWLSRVSRVSRGQVSQPWKNMTAERQKVPKEAFYHCFQQWQDRWSKCVCARKGPTLKVIR</sequence>
<accession>A0A2J7Q7J9</accession>
<gene>
    <name evidence="1" type="ORF">B7P43_G05382</name>
</gene>
<dbReference type="EMBL" id="NEVH01017442">
    <property type="protein sequence ID" value="PNF24558.1"/>
    <property type="molecule type" value="Genomic_DNA"/>
</dbReference>
<dbReference type="InParanoid" id="A0A2J7Q7J9"/>
<dbReference type="Gene3D" id="3.30.420.10">
    <property type="entry name" value="Ribonuclease H-like superfamily/Ribonuclease H"/>
    <property type="match status" value="1"/>
</dbReference>
<dbReference type="GO" id="GO:0003676">
    <property type="term" value="F:nucleic acid binding"/>
    <property type="evidence" value="ECO:0007669"/>
    <property type="project" value="InterPro"/>
</dbReference>
<keyword evidence="2" id="KW-1185">Reference proteome</keyword>
<dbReference type="PANTHER" id="PTHR46060:SF1">
    <property type="entry name" value="MARINER MOS1 TRANSPOSASE-LIKE PROTEIN"/>
    <property type="match status" value="1"/>
</dbReference>
<dbReference type="InterPro" id="IPR036397">
    <property type="entry name" value="RNaseH_sf"/>
</dbReference>
<comment type="caution">
    <text evidence="1">The sequence shown here is derived from an EMBL/GenBank/DDBJ whole genome shotgun (WGS) entry which is preliminary data.</text>
</comment>
<dbReference type="AlphaFoldDB" id="A0A2J7Q7J9"/>
<dbReference type="STRING" id="105785.A0A2J7Q7J9"/>
<name>A0A2J7Q7J9_9NEOP</name>
<evidence type="ECO:0008006" key="3">
    <source>
        <dbReference type="Google" id="ProtNLM"/>
    </source>
</evidence>